<organism evidence="2 3">
    <name type="scientific">Colletotrichum zoysiae</name>
    <dbReference type="NCBI Taxonomy" id="1216348"/>
    <lineage>
        <taxon>Eukaryota</taxon>
        <taxon>Fungi</taxon>
        <taxon>Dikarya</taxon>
        <taxon>Ascomycota</taxon>
        <taxon>Pezizomycotina</taxon>
        <taxon>Sordariomycetes</taxon>
        <taxon>Hypocreomycetidae</taxon>
        <taxon>Glomerellales</taxon>
        <taxon>Glomerellaceae</taxon>
        <taxon>Colletotrichum</taxon>
        <taxon>Colletotrichum graminicola species complex</taxon>
    </lineage>
</organism>
<proteinExistence type="predicted"/>
<comment type="caution">
    <text evidence="2">The sequence shown here is derived from an EMBL/GenBank/DDBJ whole genome shotgun (WGS) entry which is preliminary data.</text>
</comment>
<name>A0AAD9HB33_9PEZI</name>
<reference evidence="2" key="1">
    <citation type="submission" date="2021-06" db="EMBL/GenBank/DDBJ databases">
        <title>Comparative genomics, transcriptomics and evolutionary studies reveal genomic signatures of adaptation to plant cell wall in hemibiotrophic fungi.</title>
        <authorList>
            <consortium name="DOE Joint Genome Institute"/>
            <person name="Baroncelli R."/>
            <person name="Diaz J.F."/>
            <person name="Benocci T."/>
            <person name="Peng M."/>
            <person name="Battaglia E."/>
            <person name="Haridas S."/>
            <person name="Andreopoulos W."/>
            <person name="Labutti K."/>
            <person name="Pangilinan J."/>
            <person name="Floch G.L."/>
            <person name="Makela M.R."/>
            <person name="Henrissat B."/>
            <person name="Grigoriev I.V."/>
            <person name="Crouch J.A."/>
            <person name="De Vries R.P."/>
            <person name="Sukno S.A."/>
            <person name="Thon M.R."/>
        </authorList>
    </citation>
    <scope>NUCLEOTIDE SEQUENCE</scope>
    <source>
        <strain evidence="2">MAFF235873</strain>
    </source>
</reference>
<dbReference type="AlphaFoldDB" id="A0AAD9HB33"/>
<evidence type="ECO:0000313" key="3">
    <source>
        <dbReference type="Proteomes" id="UP001232148"/>
    </source>
</evidence>
<evidence type="ECO:0000256" key="1">
    <source>
        <dbReference type="SAM" id="MobiDB-lite"/>
    </source>
</evidence>
<feature type="region of interest" description="Disordered" evidence="1">
    <location>
        <begin position="69"/>
        <end position="88"/>
    </location>
</feature>
<dbReference type="Proteomes" id="UP001232148">
    <property type="component" value="Unassembled WGS sequence"/>
</dbReference>
<evidence type="ECO:0000313" key="2">
    <source>
        <dbReference type="EMBL" id="KAK2025771.1"/>
    </source>
</evidence>
<feature type="compositionally biased region" description="Basic and acidic residues" evidence="1">
    <location>
        <begin position="69"/>
        <end position="79"/>
    </location>
</feature>
<protein>
    <submittedName>
        <fullName evidence="2">Uncharacterized protein</fullName>
    </submittedName>
</protein>
<dbReference type="EMBL" id="MU842930">
    <property type="protein sequence ID" value="KAK2025771.1"/>
    <property type="molecule type" value="Genomic_DNA"/>
</dbReference>
<gene>
    <name evidence="2" type="ORF">LX32DRAFT_642478</name>
</gene>
<sequence>MTLCFSVVVPREQHVFKGQPPPRERNKDKSFLTGLFALPTRDTPAGPVTALAEQRHTDAGWKGTLRRCRLPERATEPVKRTPPGPAGL</sequence>
<keyword evidence="3" id="KW-1185">Reference proteome</keyword>
<accession>A0AAD9HB33</accession>